<dbReference type="Pfam" id="PF12771">
    <property type="entry name" value="SusD-like_2"/>
    <property type="match status" value="1"/>
</dbReference>
<keyword evidence="3" id="KW-1185">Reference proteome</keyword>
<proteinExistence type="predicted"/>
<dbReference type="OrthoDB" id="725917at2"/>
<feature type="chain" id="PRO_5018067397" evidence="1">
    <location>
        <begin position="20"/>
        <end position="493"/>
    </location>
</feature>
<evidence type="ECO:0000256" key="1">
    <source>
        <dbReference type="SAM" id="SignalP"/>
    </source>
</evidence>
<reference evidence="2 3" key="1">
    <citation type="submission" date="2018-11" db="EMBL/GenBank/DDBJ databases">
        <title>Chitinophaga lutea sp.nov., isolate from arsenic contaminated soil.</title>
        <authorList>
            <person name="Zong Y."/>
        </authorList>
    </citation>
    <scope>NUCLEOTIDE SEQUENCE [LARGE SCALE GENOMIC DNA]</scope>
    <source>
        <strain evidence="2 3">ZY74</strain>
    </source>
</reference>
<dbReference type="Gene3D" id="1.25.40.390">
    <property type="match status" value="1"/>
</dbReference>
<dbReference type="EMBL" id="RPDH01000001">
    <property type="protein sequence ID" value="RPE12690.1"/>
    <property type="molecule type" value="Genomic_DNA"/>
</dbReference>
<dbReference type="Proteomes" id="UP000278351">
    <property type="component" value="Unassembled WGS sequence"/>
</dbReference>
<dbReference type="InterPro" id="IPR011990">
    <property type="entry name" value="TPR-like_helical_dom_sf"/>
</dbReference>
<evidence type="ECO:0000313" key="2">
    <source>
        <dbReference type="EMBL" id="RPE12690.1"/>
    </source>
</evidence>
<evidence type="ECO:0000313" key="3">
    <source>
        <dbReference type="Proteomes" id="UP000278351"/>
    </source>
</evidence>
<dbReference type="RefSeq" id="WP_123845203.1">
    <property type="nucleotide sequence ID" value="NZ_RPDH01000001.1"/>
</dbReference>
<dbReference type="AlphaFoldDB" id="A0A3N4Q9L6"/>
<keyword evidence="2" id="KW-0449">Lipoprotein</keyword>
<organism evidence="2 3">
    <name type="scientific">Chitinophaga lutea</name>
    <dbReference type="NCBI Taxonomy" id="2488634"/>
    <lineage>
        <taxon>Bacteria</taxon>
        <taxon>Pseudomonadati</taxon>
        <taxon>Bacteroidota</taxon>
        <taxon>Chitinophagia</taxon>
        <taxon>Chitinophagales</taxon>
        <taxon>Chitinophagaceae</taxon>
        <taxon>Chitinophaga</taxon>
    </lineage>
</organism>
<protein>
    <submittedName>
        <fullName evidence="2">SusD/RagB family nutrient-binding outer membrane lipoprotein</fullName>
    </submittedName>
</protein>
<gene>
    <name evidence="2" type="ORF">EGT74_03855</name>
</gene>
<keyword evidence="1" id="KW-0732">Signal</keyword>
<feature type="signal peptide" evidence="1">
    <location>
        <begin position="1"/>
        <end position="19"/>
    </location>
</feature>
<name>A0A3N4Q9L6_9BACT</name>
<sequence length="493" mass="55115">MKKYLRPLYIGLLSTALFSMEACRDFGDTNVSPNSTKEPVTSALLTGALQYMGSGRAMTATYAFDVRFLNEGAMYVQYNSQTQYPDESQYSVTARNWAPFYAGPLEDLYQIIKYNSDDATKSLPTVISGGSNANQLAAARILKAYFFALVTDQWGDVPYTEALTGKVTPKYDAQKDIYTDLFKELKEAIAQFDNGASLKGDILFKGNVADWKRFGNSLRMILALRLSKRNAEAGDIGKKEFQAALADPAGLVDLNSENVNMKWPGGSFKNPWYQMYDGRSDYAISATFADTLKLYADPRVNVYSNPHGGQIIGVPYGLTRELLIDWSASHPSYSEVGDAITGETSPDYVITAAQILLCRSEAALLGWTGENAEQLYKDAIKASWQQWGVFDQAKYDAYIADAKISWAGGERERKLGTQKWIALYPNGWEGWAEWRRTGWPFLKPTIHAVNASKKIPRRYAFPVNEITLNKTAYDEAVSRMGGDTHDTKVWWDK</sequence>
<comment type="caution">
    <text evidence="2">The sequence shown here is derived from an EMBL/GenBank/DDBJ whole genome shotgun (WGS) entry which is preliminary data.</text>
</comment>
<accession>A0A3N4Q9L6</accession>
<dbReference type="InterPro" id="IPR041662">
    <property type="entry name" value="SusD-like_2"/>
</dbReference>
<dbReference type="SUPFAM" id="SSF48452">
    <property type="entry name" value="TPR-like"/>
    <property type="match status" value="1"/>
</dbReference>